<proteinExistence type="predicted"/>
<gene>
    <name evidence="10" type="ORF">TRIP_B250039</name>
</gene>
<evidence type="ECO:0000259" key="9">
    <source>
        <dbReference type="Pfam" id="PF13231"/>
    </source>
</evidence>
<reference evidence="10" key="1">
    <citation type="submission" date="2018-07" db="EMBL/GenBank/DDBJ databases">
        <authorList>
            <consortium name="Genoscope - CEA"/>
            <person name="William W."/>
        </authorList>
    </citation>
    <scope>NUCLEOTIDE SEQUENCE</scope>
    <source>
        <strain evidence="10">IK1</strain>
    </source>
</reference>
<keyword evidence="6 8" id="KW-1133">Transmembrane helix</keyword>
<dbReference type="PANTHER" id="PTHR33908">
    <property type="entry name" value="MANNOSYLTRANSFERASE YKCB-RELATED"/>
    <property type="match status" value="1"/>
</dbReference>
<feature type="transmembrane region" description="Helical" evidence="8">
    <location>
        <begin position="166"/>
        <end position="193"/>
    </location>
</feature>
<dbReference type="InterPro" id="IPR050297">
    <property type="entry name" value="LipidA_mod_glycosyltrf_83"/>
</dbReference>
<feature type="transmembrane region" description="Helical" evidence="8">
    <location>
        <begin position="111"/>
        <end position="127"/>
    </location>
</feature>
<keyword evidence="4" id="KW-0808">Transferase</keyword>
<evidence type="ECO:0000256" key="5">
    <source>
        <dbReference type="ARBA" id="ARBA00022692"/>
    </source>
</evidence>
<evidence type="ECO:0000313" key="10">
    <source>
        <dbReference type="EMBL" id="VBB42922.1"/>
    </source>
</evidence>
<evidence type="ECO:0000256" key="1">
    <source>
        <dbReference type="ARBA" id="ARBA00004651"/>
    </source>
</evidence>
<dbReference type="Pfam" id="PF13231">
    <property type="entry name" value="PMT_2"/>
    <property type="match status" value="1"/>
</dbReference>
<feature type="transmembrane region" description="Helical" evidence="8">
    <location>
        <begin position="133"/>
        <end position="154"/>
    </location>
</feature>
<feature type="domain" description="Glycosyltransferase RgtA/B/C/D-like" evidence="9">
    <location>
        <begin position="62"/>
        <end position="224"/>
    </location>
</feature>
<keyword evidence="3" id="KW-0328">Glycosyltransferase</keyword>
<evidence type="ECO:0000256" key="6">
    <source>
        <dbReference type="ARBA" id="ARBA00022989"/>
    </source>
</evidence>
<dbReference type="AlphaFoldDB" id="A0A653A5G7"/>
<keyword evidence="5 8" id="KW-0812">Transmembrane</keyword>
<evidence type="ECO:0000256" key="3">
    <source>
        <dbReference type="ARBA" id="ARBA00022676"/>
    </source>
</evidence>
<protein>
    <recommendedName>
        <fullName evidence="9">Glycosyltransferase RgtA/B/C/D-like domain-containing protein</fullName>
    </recommendedName>
</protein>
<evidence type="ECO:0000256" key="7">
    <source>
        <dbReference type="ARBA" id="ARBA00023136"/>
    </source>
</evidence>
<feature type="transmembrane region" description="Helical" evidence="8">
    <location>
        <begin position="289"/>
        <end position="307"/>
    </location>
</feature>
<sequence length="489" mass="54731">MTAFLKKHGPIILVLLVFGGLYSASLNSHGMFMWDEAEYASISRSVLNGEGFSICGQPNPLRPPVLPLAGAAAAFLAGNPADPVLKIAVLFFALAALLILYIGASAASDRMTALAAAAFLGMMPAFWQHTSYFLSEMPFLLFFAGAVLFFYLGLYRHTTWLYASWIFFALALLTRYTALLFGPLVIIFLILAWLSPEKAGREHILNRHFFISPFAGIILILPWLLRQQVTFGNALVGFQIASGQLSAYLPGTTMPWWFYPAALPEMISWPILLLALPGLLCIYREKSGLGLHAVVTILFFLLWFTAFRYKEPRLITGMLPLVGIPAALGLREVRHRLALLLKQPGRTKALFTVFAGAILLFTLILNYRATIPTIKSTVALGYPSFTQAMERLQAVSSRSDLVMGPNAPQICWYANRNVIDFPERENFEDDLKKVSWVVVTNFERGQKAYATDLLKKIRQKDLDDQNVFVFRDNRFITVLIKSEILSQRM</sequence>
<keyword evidence="2" id="KW-1003">Cell membrane</keyword>
<accession>A0A653A5G7</accession>
<dbReference type="GO" id="GO:0005886">
    <property type="term" value="C:plasma membrane"/>
    <property type="evidence" value="ECO:0007669"/>
    <property type="project" value="UniProtKB-SubCell"/>
</dbReference>
<evidence type="ECO:0000256" key="2">
    <source>
        <dbReference type="ARBA" id="ARBA00022475"/>
    </source>
</evidence>
<dbReference type="InterPro" id="IPR038731">
    <property type="entry name" value="RgtA/B/C-like"/>
</dbReference>
<dbReference type="EMBL" id="UPXX01000018">
    <property type="protein sequence ID" value="VBB42922.1"/>
    <property type="molecule type" value="Genomic_DNA"/>
</dbReference>
<feature type="transmembrane region" description="Helical" evidence="8">
    <location>
        <begin position="205"/>
        <end position="224"/>
    </location>
</feature>
<dbReference type="GO" id="GO:0009103">
    <property type="term" value="P:lipopolysaccharide biosynthetic process"/>
    <property type="evidence" value="ECO:0007669"/>
    <property type="project" value="UniProtKB-ARBA"/>
</dbReference>
<feature type="transmembrane region" description="Helical" evidence="8">
    <location>
        <begin position="256"/>
        <end position="282"/>
    </location>
</feature>
<name>A0A653A5G7_UNCDX</name>
<evidence type="ECO:0000256" key="4">
    <source>
        <dbReference type="ARBA" id="ARBA00022679"/>
    </source>
</evidence>
<dbReference type="GO" id="GO:0016763">
    <property type="term" value="F:pentosyltransferase activity"/>
    <property type="evidence" value="ECO:0007669"/>
    <property type="project" value="TreeGrafter"/>
</dbReference>
<dbReference type="PANTHER" id="PTHR33908:SF11">
    <property type="entry name" value="MEMBRANE PROTEIN"/>
    <property type="match status" value="1"/>
</dbReference>
<keyword evidence="7 8" id="KW-0472">Membrane</keyword>
<feature type="transmembrane region" description="Helical" evidence="8">
    <location>
        <begin position="350"/>
        <end position="367"/>
    </location>
</feature>
<organism evidence="10">
    <name type="scientific">Uncultured Desulfatiglans sp</name>
    <dbReference type="NCBI Taxonomy" id="1748965"/>
    <lineage>
        <taxon>Bacteria</taxon>
        <taxon>Pseudomonadati</taxon>
        <taxon>Thermodesulfobacteriota</taxon>
        <taxon>Desulfobacteria</taxon>
        <taxon>Desulfatiglandales</taxon>
        <taxon>Desulfatiglandaceae</taxon>
        <taxon>Desulfatiglans</taxon>
        <taxon>environmental samples</taxon>
    </lineage>
</organism>
<feature type="transmembrane region" description="Helical" evidence="8">
    <location>
        <begin position="84"/>
        <end position="104"/>
    </location>
</feature>
<comment type="subcellular location">
    <subcellularLocation>
        <location evidence="1">Cell membrane</location>
        <topology evidence="1">Multi-pass membrane protein</topology>
    </subcellularLocation>
</comment>
<evidence type="ECO:0000256" key="8">
    <source>
        <dbReference type="SAM" id="Phobius"/>
    </source>
</evidence>
<feature type="transmembrane region" description="Helical" evidence="8">
    <location>
        <begin position="231"/>
        <end position="250"/>
    </location>
</feature>